<dbReference type="GO" id="GO:0008146">
    <property type="term" value="F:sulfotransferase activity"/>
    <property type="evidence" value="ECO:0007669"/>
    <property type="project" value="InterPro"/>
</dbReference>
<dbReference type="Pfam" id="PF00685">
    <property type="entry name" value="Sulfotransfer_1"/>
    <property type="match status" value="1"/>
</dbReference>
<gene>
    <name evidence="5" type="ORF">DCAR_0102705</name>
</gene>
<accession>A0AAF0W6Y1</accession>
<keyword evidence="2 3" id="KW-0808">Transferase</keyword>
<dbReference type="EMBL" id="CP093343">
    <property type="protein sequence ID" value="WOG83529.1"/>
    <property type="molecule type" value="Genomic_DNA"/>
</dbReference>
<feature type="domain" description="Sulfotransferase" evidence="4">
    <location>
        <begin position="53"/>
        <end position="311"/>
    </location>
</feature>
<reference evidence="5" key="2">
    <citation type="submission" date="2022-03" db="EMBL/GenBank/DDBJ databases">
        <title>Draft title - Genomic analysis of global carrot germplasm unveils the trajectory of domestication and the origin of high carotenoid orange carrot.</title>
        <authorList>
            <person name="Iorizzo M."/>
            <person name="Ellison S."/>
            <person name="Senalik D."/>
            <person name="Macko-Podgorni A."/>
            <person name="Grzebelus D."/>
            <person name="Bostan H."/>
            <person name="Rolling W."/>
            <person name="Curaba J."/>
            <person name="Simon P."/>
        </authorList>
    </citation>
    <scope>NUCLEOTIDE SEQUENCE</scope>
    <source>
        <tissue evidence="5">Leaf</tissue>
    </source>
</reference>
<dbReference type="Proteomes" id="UP000077755">
    <property type="component" value="Chromosome 1"/>
</dbReference>
<reference evidence="5" key="1">
    <citation type="journal article" date="2016" name="Nat. Genet.">
        <title>A high-quality carrot genome assembly provides new insights into carotenoid accumulation and asterid genome evolution.</title>
        <authorList>
            <person name="Iorizzo M."/>
            <person name="Ellison S."/>
            <person name="Senalik D."/>
            <person name="Zeng P."/>
            <person name="Satapoomin P."/>
            <person name="Huang J."/>
            <person name="Bowman M."/>
            <person name="Iovene M."/>
            <person name="Sanseverino W."/>
            <person name="Cavagnaro P."/>
            <person name="Yildiz M."/>
            <person name="Macko-Podgorni A."/>
            <person name="Moranska E."/>
            <person name="Grzebelus E."/>
            <person name="Grzebelus D."/>
            <person name="Ashrafi H."/>
            <person name="Zheng Z."/>
            <person name="Cheng S."/>
            <person name="Spooner D."/>
            <person name="Van Deynze A."/>
            <person name="Simon P."/>
        </authorList>
    </citation>
    <scope>NUCLEOTIDE SEQUENCE</scope>
    <source>
        <tissue evidence="5">Leaf</tissue>
    </source>
</reference>
<proteinExistence type="inferred from homology"/>
<evidence type="ECO:0000313" key="6">
    <source>
        <dbReference type="Proteomes" id="UP000077755"/>
    </source>
</evidence>
<protein>
    <recommendedName>
        <fullName evidence="3">Sulfotransferase</fullName>
        <ecNumber evidence="3">2.8.2.-</ecNumber>
    </recommendedName>
</protein>
<dbReference type="SUPFAM" id="SSF52540">
    <property type="entry name" value="P-loop containing nucleoside triphosphate hydrolases"/>
    <property type="match status" value="1"/>
</dbReference>
<evidence type="ECO:0000256" key="2">
    <source>
        <dbReference type="ARBA" id="ARBA00022679"/>
    </source>
</evidence>
<dbReference type="AlphaFoldDB" id="A0AAF0W6Y1"/>
<dbReference type="InterPro" id="IPR000863">
    <property type="entry name" value="Sulfotransferase_dom"/>
</dbReference>
<dbReference type="Gene3D" id="3.40.50.300">
    <property type="entry name" value="P-loop containing nucleotide triphosphate hydrolases"/>
    <property type="match status" value="1"/>
</dbReference>
<evidence type="ECO:0000256" key="1">
    <source>
        <dbReference type="ARBA" id="ARBA00005771"/>
    </source>
</evidence>
<comment type="similarity">
    <text evidence="1 3">Belongs to the sulfotransferase 1 family.</text>
</comment>
<dbReference type="InterPro" id="IPR027417">
    <property type="entry name" value="P-loop_NTPase"/>
</dbReference>
<keyword evidence="6" id="KW-1185">Reference proteome</keyword>
<sequence length="315" mass="35748">MTRSSTLEDLLSSLPREEGINSAYSYQYQGFWYGPTLLQGLIDCQQHFHAHENDVFLVTSPKSGTTWLKAILYALINREACSPQDPHHPLLQKTPHQLVPFLELLKPSDYDFVSNSSDNSISRIFACHIPTASLPISIREAGKIVYLCRDIKDTFVSHFHFSNEANVRPSPISLENAFDLFCKGTSLAGPVWDHILGYWKESLERPDKVLFMSYEQITDEPHVQLRCLAHFLGKPFSQEEESSGLLDQIIKLCSFKSMSKQEVNKTGNFFGEVKNNLFFRSGVVGDWKNCLTAEMASKLDQITEEKFHGSGLYLT</sequence>
<evidence type="ECO:0000313" key="5">
    <source>
        <dbReference type="EMBL" id="WOG83529.1"/>
    </source>
</evidence>
<dbReference type="PANTHER" id="PTHR11783">
    <property type="entry name" value="SULFOTRANSFERASE SULT"/>
    <property type="match status" value="1"/>
</dbReference>
<evidence type="ECO:0000256" key="3">
    <source>
        <dbReference type="RuleBase" id="RU361155"/>
    </source>
</evidence>
<dbReference type="EC" id="2.8.2.-" evidence="3"/>
<dbReference type="KEGG" id="dcr:108221984"/>
<organism evidence="5 6">
    <name type="scientific">Daucus carota subsp. sativus</name>
    <name type="common">Carrot</name>
    <dbReference type="NCBI Taxonomy" id="79200"/>
    <lineage>
        <taxon>Eukaryota</taxon>
        <taxon>Viridiplantae</taxon>
        <taxon>Streptophyta</taxon>
        <taxon>Embryophyta</taxon>
        <taxon>Tracheophyta</taxon>
        <taxon>Spermatophyta</taxon>
        <taxon>Magnoliopsida</taxon>
        <taxon>eudicotyledons</taxon>
        <taxon>Gunneridae</taxon>
        <taxon>Pentapetalae</taxon>
        <taxon>asterids</taxon>
        <taxon>campanulids</taxon>
        <taxon>Apiales</taxon>
        <taxon>Apiaceae</taxon>
        <taxon>Apioideae</taxon>
        <taxon>Scandiceae</taxon>
        <taxon>Daucinae</taxon>
        <taxon>Daucus</taxon>
        <taxon>Daucus sect. Daucus</taxon>
    </lineage>
</organism>
<evidence type="ECO:0000259" key="4">
    <source>
        <dbReference type="Pfam" id="PF00685"/>
    </source>
</evidence>
<name>A0AAF0W6Y1_DAUCS</name>